<dbReference type="SUPFAM" id="SSF81301">
    <property type="entry name" value="Nucleotidyltransferase"/>
    <property type="match status" value="1"/>
</dbReference>
<protein>
    <recommendedName>
        <fullName evidence="10">HD domain-containing protein</fullName>
    </recommendedName>
</protein>
<comment type="cofactor">
    <cofactor evidence="1">
        <name>Mg(2+)</name>
        <dbReference type="ChEBI" id="CHEBI:18420"/>
    </cofactor>
</comment>
<comment type="caution">
    <text evidence="11">The sequence shown here is derived from an EMBL/GenBank/DDBJ whole genome shotgun (WGS) entry which is preliminary data.</text>
</comment>
<dbReference type="Gene3D" id="1.10.246.80">
    <property type="match status" value="1"/>
</dbReference>
<dbReference type="PANTHER" id="PTHR46173">
    <property type="entry name" value="CCA TRNA NUCLEOTIDYLTRANSFERASE 1, MITOCHONDRIAL"/>
    <property type="match status" value="1"/>
</dbReference>
<proteinExistence type="inferred from homology"/>
<dbReference type="InterPro" id="IPR032828">
    <property type="entry name" value="PolyA_RNA-bd"/>
</dbReference>
<keyword evidence="8 9" id="KW-0694">RNA-binding</keyword>
<organism evidence="11 12">
    <name type="scientific">Candidatus Brocadia sapporoensis</name>
    <dbReference type="NCBI Taxonomy" id="392547"/>
    <lineage>
        <taxon>Bacteria</taxon>
        <taxon>Pseudomonadati</taxon>
        <taxon>Planctomycetota</taxon>
        <taxon>Candidatus Brocadiia</taxon>
        <taxon>Candidatus Brocadiales</taxon>
        <taxon>Candidatus Brocadiaceae</taxon>
        <taxon>Candidatus Brocadia</taxon>
    </lineage>
</organism>
<dbReference type="GO" id="GO:0046872">
    <property type="term" value="F:metal ion binding"/>
    <property type="evidence" value="ECO:0007669"/>
    <property type="project" value="UniProtKB-KW"/>
</dbReference>
<dbReference type="RefSeq" id="WP_070066885.1">
    <property type="nucleotide sequence ID" value="NZ_MJUW02000068.1"/>
</dbReference>
<comment type="similarity">
    <text evidence="9">Belongs to the tRNA nucleotidyltransferase/poly(A) polymerase family.</text>
</comment>
<dbReference type="GO" id="GO:0000049">
    <property type="term" value="F:tRNA binding"/>
    <property type="evidence" value="ECO:0007669"/>
    <property type="project" value="TreeGrafter"/>
</dbReference>
<dbReference type="SUPFAM" id="SSF81891">
    <property type="entry name" value="Poly A polymerase C-terminal region-like"/>
    <property type="match status" value="1"/>
</dbReference>
<dbReference type="CDD" id="cd05398">
    <property type="entry name" value="NT_ClassII-CCAase"/>
    <property type="match status" value="1"/>
</dbReference>
<evidence type="ECO:0000256" key="5">
    <source>
        <dbReference type="ARBA" id="ARBA00022723"/>
    </source>
</evidence>
<name>A0A1V6M0P1_9BACT</name>
<evidence type="ECO:0000256" key="6">
    <source>
        <dbReference type="ARBA" id="ARBA00022741"/>
    </source>
</evidence>
<dbReference type="InterPro" id="IPR050264">
    <property type="entry name" value="Bact_CCA-adding_enz_type3_sf"/>
</dbReference>
<evidence type="ECO:0000256" key="9">
    <source>
        <dbReference type="RuleBase" id="RU003953"/>
    </source>
</evidence>
<dbReference type="GO" id="GO:0016779">
    <property type="term" value="F:nucleotidyltransferase activity"/>
    <property type="evidence" value="ECO:0007669"/>
    <property type="project" value="UniProtKB-KW"/>
</dbReference>
<dbReference type="InterPro" id="IPR006675">
    <property type="entry name" value="HDIG_dom"/>
</dbReference>
<sequence>MTVKQNAIEIVRTLHKHGYKAFLAGGCVRDMIMGKESADYDIATNALPQNVTKLFEKTIPVGAQFGVVIVVKDNHNYEVATFRTEGSYGDGRHPDYVTFSTPEDDVKRRDFTINGLLYDIIKNEILDYVGGRSDISQGIIRTIGDPIKRFTEDKLRMIRAVRFACRFHFPIHRDTQQAIIRLAPQIHVVSAERIREELEKILTGSNPHIGIRLLDELHLLQEILPEVSQMKGVRQPENFHPEGDVFVHTLLCLSKLVPLIEQGMEKPSFTLAMGVLLHDIGKTVTFEESDRIRFNLHEKVGADMAAKICDRLKLSNVEKERIVWLVLKHLCFKDAQKMRMNKLKRLFANEGYQELAELCRIDALASSGNLSDYHFCQEMFNKLSHEEIKPKPLITGHDLIAMGLKPGPSFKTILTKIEDEQLDGSITNKETALEEVKTLISQMTTVLK</sequence>
<evidence type="ECO:0000256" key="7">
    <source>
        <dbReference type="ARBA" id="ARBA00022842"/>
    </source>
</evidence>
<dbReference type="InterPro" id="IPR002646">
    <property type="entry name" value="PolA_pol_head_dom"/>
</dbReference>
<keyword evidence="2 9" id="KW-0808">Transferase</keyword>
<dbReference type="Gene3D" id="1.10.3090.10">
    <property type="entry name" value="cca-adding enzyme, domain 2"/>
    <property type="match status" value="1"/>
</dbReference>
<evidence type="ECO:0000256" key="2">
    <source>
        <dbReference type="ARBA" id="ARBA00022679"/>
    </source>
</evidence>
<gene>
    <name evidence="11" type="ORF">BIY37_05845</name>
</gene>
<reference evidence="11 12" key="1">
    <citation type="journal article" date="2016" name="Genome Announc.">
        <title>Draft Genome Sequence of the Anaerobic Ammonium-Oxidizing Bacterium 'Candidatus Brocadia sp. 40'.</title>
        <authorList>
            <person name="Ali M."/>
            <person name="Haroon M.F."/>
            <person name="Narita Y."/>
            <person name="Zhang L."/>
            <person name="Rangel Shaw D."/>
            <person name="Okabe S."/>
            <person name="Saikaly P.E."/>
        </authorList>
    </citation>
    <scope>NUCLEOTIDE SEQUENCE [LARGE SCALE GENOMIC DNA]</scope>
    <source>
        <strain evidence="11 12">40</strain>
    </source>
</reference>
<dbReference type="Proteomes" id="UP000242219">
    <property type="component" value="Unassembled WGS sequence"/>
</dbReference>
<dbReference type="InterPro" id="IPR032810">
    <property type="entry name" value="CCA-adding_enz_C"/>
</dbReference>
<keyword evidence="12" id="KW-1185">Reference proteome</keyword>
<keyword evidence="4" id="KW-0548">Nucleotidyltransferase</keyword>
<dbReference type="PANTHER" id="PTHR46173:SF1">
    <property type="entry name" value="CCA TRNA NUCLEOTIDYLTRANSFERASE 1, MITOCHONDRIAL"/>
    <property type="match status" value="1"/>
</dbReference>
<dbReference type="GO" id="GO:0008033">
    <property type="term" value="P:tRNA processing"/>
    <property type="evidence" value="ECO:0007669"/>
    <property type="project" value="UniProtKB-KW"/>
</dbReference>
<dbReference type="AlphaFoldDB" id="A0A1V6M0P1"/>
<accession>A0A1V6M0P1</accession>
<dbReference type="InterPro" id="IPR006674">
    <property type="entry name" value="HD_domain"/>
</dbReference>
<evidence type="ECO:0000256" key="8">
    <source>
        <dbReference type="ARBA" id="ARBA00022884"/>
    </source>
</evidence>
<evidence type="ECO:0000256" key="4">
    <source>
        <dbReference type="ARBA" id="ARBA00022695"/>
    </source>
</evidence>
<dbReference type="CDD" id="cd00077">
    <property type="entry name" value="HDc"/>
    <property type="match status" value="1"/>
</dbReference>
<dbReference type="Pfam" id="PF12627">
    <property type="entry name" value="PolyA_pol_RNAbd"/>
    <property type="match status" value="1"/>
</dbReference>
<keyword evidence="7" id="KW-0460">Magnesium</keyword>
<dbReference type="EMBL" id="MJUW02000068">
    <property type="protein sequence ID" value="OQD45950.1"/>
    <property type="molecule type" value="Genomic_DNA"/>
</dbReference>
<evidence type="ECO:0000259" key="10">
    <source>
        <dbReference type="PROSITE" id="PS51831"/>
    </source>
</evidence>
<dbReference type="Pfam" id="PF01743">
    <property type="entry name" value="PolyA_pol"/>
    <property type="match status" value="1"/>
</dbReference>
<dbReference type="NCBIfam" id="TIGR00277">
    <property type="entry name" value="HDIG"/>
    <property type="match status" value="1"/>
</dbReference>
<evidence type="ECO:0000256" key="3">
    <source>
        <dbReference type="ARBA" id="ARBA00022694"/>
    </source>
</evidence>
<dbReference type="PROSITE" id="PS51831">
    <property type="entry name" value="HD"/>
    <property type="match status" value="1"/>
</dbReference>
<keyword evidence="6" id="KW-0547">Nucleotide-binding</keyword>
<evidence type="ECO:0000313" key="11">
    <source>
        <dbReference type="EMBL" id="OQD45950.1"/>
    </source>
</evidence>
<feature type="domain" description="HD" evidence="10">
    <location>
        <begin position="245"/>
        <end position="349"/>
    </location>
</feature>
<dbReference type="Pfam" id="PF13735">
    <property type="entry name" value="tRNA_NucTran2_2"/>
    <property type="match status" value="1"/>
</dbReference>
<dbReference type="InterPro" id="IPR003607">
    <property type="entry name" value="HD/PDEase_dom"/>
</dbReference>
<dbReference type="Gene3D" id="3.30.460.10">
    <property type="entry name" value="Beta Polymerase, domain 2"/>
    <property type="match status" value="1"/>
</dbReference>
<evidence type="ECO:0000313" key="12">
    <source>
        <dbReference type="Proteomes" id="UP000242219"/>
    </source>
</evidence>
<dbReference type="InterPro" id="IPR043519">
    <property type="entry name" value="NT_sf"/>
</dbReference>
<keyword evidence="3" id="KW-0819">tRNA processing</keyword>
<evidence type="ECO:0000256" key="1">
    <source>
        <dbReference type="ARBA" id="ARBA00001946"/>
    </source>
</evidence>
<dbReference type="GO" id="GO:0000166">
    <property type="term" value="F:nucleotide binding"/>
    <property type="evidence" value="ECO:0007669"/>
    <property type="project" value="UniProtKB-KW"/>
</dbReference>
<keyword evidence="5" id="KW-0479">Metal-binding</keyword>